<keyword evidence="4 6" id="KW-1133">Transmembrane helix</keyword>
<gene>
    <name evidence="7" type="primary">nasK</name>
    <name evidence="7" type="ORF">GCM10017577_39880</name>
</gene>
<dbReference type="InterPro" id="IPR044772">
    <property type="entry name" value="NO3_transporter"/>
</dbReference>
<protein>
    <submittedName>
        <fullName evidence="7">MFS transporter</fullName>
    </submittedName>
</protein>
<comment type="similarity">
    <text evidence="2">Belongs to the major facilitator superfamily. Nitrate/nitrite porter (TC 2.A.1.8) family.</text>
</comment>
<dbReference type="Pfam" id="PF07690">
    <property type="entry name" value="MFS_1"/>
    <property type="match status" value="1"/>
</dbReference>
<dbReference type="PANTHER" id="PTHR23515">
    <property type="entry name" value="HIGH-AFFINITY NITRATE TRANSPORTER 2.3"/>
    <property type="match status" value="1"/>
</dbReference>
<comment type="caution">
    <text evidence="7">The sequence shown here is derived from an EMBL/GenBank/DDBJ whole genome shotgun (WGS) entry which is preliminary data.</text>
</comment>
<evidence type="ECO:0000256" key="1">
    <source>
        <dbReference type="ARBA" id="ARBA00004141"/>
    </source>
</evidence>
<comment type="subcellular location">
    <subcellularLocation>
        <location evidence="1">Membrane</location>
        <topology evidence="1">Multi-pass membrane protein</topology>
    </subcellularLocation>
</comment>
<feature type="transmembrane region" description="Helical" evidence="6">
    <location>
        <begin position="286"/>
        <end position="304"/>
    </location>
</feature>
<feature type="transmembrane region" description="Helical" evidence="6">
    <location>
        <begin position="85"/>
        <end position="102"/>
    </location>
</feature>
<evidence type="ECO:0000256" key="3">
    <source>
        <dbReference type="ARBA" id="ARBA00022692"/>
    </source>
</evidence>
<dbReference type="GO" id="GO:0016020">
    <property type="term" value="C:membrane"/>
    <property type="evidence" value="ECO:0007669"/>
    <property type="project" value="UniProtKB-SubCell"/>
</dbReference>
<reference evidence="7" key="2">
    <citation type="submission" date="2023-01" db="EMBL/GenBank/DDBJ databases">
        <authorList>
            <person name="Sun Q."/>
            <person name="Evtushenko L."/>
        </authorList>
    </citation>
    <scope>NUCLEOTIDE SEQUENCE</scope>
    <source>
        <strain evidence="7">VKM Ac-1069</strain>
    </source>
</reference>
<dbReference type="Gene3D" id="1.20.1250.20">
    <property type="entry name" value="MFS general substrate transporter like domains"/>
    <property type="match status" value="1"/>
</dbReference>
<evidence type="ECO:0000256" key="2">
    <source>
        <dbReference type="ARBA" id="ARBA00008432"/>
    </source>
</evidence>
<dbReference type="SUPFAM" id="SSF103473">
    <property type="entry name" value="MFS general substrate transporter"/>
    <property type="match status" value="1"/>
</dbReference>
<dbReference type="GO" id="GO:0015112">
    <property type="term" value="F:nitrate transmembrane transporter activity"/>
    <property type="evidence" value="ECO:0007669"/>
    <property type="project" value="InterPro"/>
</dbReference>
<feature type="transmembrane region" description="Helical" evidence="6">
    <location>
        <begin position="208"/>
        <end position="231"/>
    </location>
</feature>
<dbReference type="EMBL" id="BSFQ01000017">
    <property type="protein sequence ID" value="GLL12846.1"/>
    <property type="molecule type" value="Genomic_DNA"/>
</dbReference>
<keyword evidence="5 6" id="KW-0472">Membrane</keyword>
<sequence length="467" mass="48833">MTATAEGPTDTETGTVSRGIVGGRWIQHWEPEDAGFWERTGRAVANRNLWASIFVEHVGFSVWTLWSVFVLFMGPEYGVDAAGKFFLGATATLVGAILRVPYTFAVARFGGRNWTVISGAMLLIPTIAAAFVLQPGTPYSVFVLMAALAGFGGGNFASSMTNINAFFPEGRKGTALGLNAGGGNLGVAVIQLIALLVIATSGAGHPKILLAVYIPLIVVCSVVAAFSMDNLASVSNDKGAFSLALKERDTGIMSVLYIGTFGSFIGYSFAFGLVLQTQFGRTPLQAATVTFIGPLLGSFIRPIGGWMADKLGGAKVSAVNFGLMAVSALVCILASGTGSLALFTLGFILLFVFSGIGNGSTYKMIPAIFRRQALERIGEGADRAAAMLHARRVSGAAIGLISAVGALGGLLINLAFRQSFAATKSGVPAFWAFLAFYVVCAGITWAVYQRQTSSVRTGDGQLALARV</sequence>
<dbReference type="InterPro" id="IPR036259">
    <property type="entry name" value="MFS_trans_sf"/>
</dbReference>
<accession>A0A9W6L6G8</accession>
<feature type="transmembrane region" description="Helical" evidence="6">
    <location>
        <begin position="114"/>
        <end position="133"/>
    </location>
</feature>
<reference evidence="7" key="1">
    <citation type="journal article" date="2014" name="Int. J. Syst. Evol. Microbiol.">
        <title>Complete genome sequence of Corynebacterium casei LMG S-19264T (=DSM 44701T), isolated from a smear-ripened cheese.</title>
        <authorList>
            <consortium name="US DOE Joint Genome Institute (JGI-PGF)"/>
            <person name="Walter F."/>
            <person name="Albersmeier A."/>
            <person name="Kalinowski J."/>
            <person name="Ruckert C."/>
        </authorList>
    </citation>
    <scope>NUCLEOTIDE SEQUENCE</scope>
    <source>
        <strain evidence="7">VKM Ac-1069</strain>
    </source>
</reference>
<evidence type="ECO:0000256" key="6">
    <source>
        <dbReference type="SAM" id="Phobius"/>
    </source>
</evidence>
<dbReference type="Proteomes" id="UP001143463">
    <property type="component" value="Unassembled WGS sequence"/>
</dbReference>
<feature type="transmembrane region" description="Helical" evidence="6">
    <location>
        <begin position="252"/>
        <end position="274"/>
    </location>
</feature>
<feature type="transmembrane region" description="Helical" evidence="6">
    <location>
        <begin position="316"/>
        <end position="335"/>
    </location>
</feature>
<dbReference type="CDD" id="cd17341">
    <property type="entry name" value="MFS_NRT2_like"/>
    <property type="match status" value="1"/>
</dbReference>
<evidence type="ECO:0000313" key="7">
    <source>
        <dbReference type="EMBL" id="GLL12846.1"/>
    </source>
</evidence>
<evidence type="ECO:0000313" key="8">
    <source>
        <dbReference type="Proteomes" id="UP001143463"/>
    </source>
</evidence>
<evidence type="ECO:0000256" key="4">
    <source>
        <dbReference type="ARBA" id="ARBA00022989"/>
    </source>
</evidence>
<keyword evidence="8" id="KW-1185">Reference proteome</keyword>
<feature type="transmembrane region" description="Helical" evidence="6">
    <location>
        <begin position="428"/>
        <end position="448"/>
    </location>
</feature>
<organism evidence="7 8">
    <name type="scientific">Pseudonocardia halophobica</name>
    <dbReference type="NCBI Taxonomy" id="29401"/>
    <lineage>
        <taxon>Bacteria</taxon>
        <taxon>Bacillati</taxon>
        <taxon>Actinomycetota</taxon>
        <taxon>Actinomycetes</taxon>
        <taxon>Pseudonocardiales</taxon>
        <taxon>Pseudonocardiaceae</taxon>
        <taxon>Pseudonocardia</taxon>
    </lineage>
</organism>
<dbReference type="InterPro" id="IPR011701">
    <property type="entry name" value="MFS"/>
</dbReference>
<feature type="transmembrane region" description="Helical" evidence="6">
    <location>
        <begin position="139"/>
        <end position="157"/>
    </location>
</feature>
<keyword evidence="3 6" id="KW-0812">Transmembrane</keyword>
<name>A0A9W6L6G8_9PSEU</name>
<feature type="transmembrane region" description="Helical" evidence="6">
    <location>
        <begin position="178"/>
        <end position="202"/>
    </location>
</feature>
<feature type="transmembrane region" description="Helical" evidence="6">
    <location>
        <begin position="49"/>
        <end position="73"/>
    </location>
</feature>
<proteinExistence type="inferred from homology"/>
<feature type="transmembrane region" description="Helical" evidence="6">
    <location>
        <begin position="393"/>
        <end position="416"/>
    </location>
</feature>
<feature type="transmembrane region" description="Helical" evidence="6">
    <location>
        <begin position="341"/>
        <end position="362"/>
    </location>
</feature>
<evidence type="ECO:0000256" key="5">
    <source>
        <dbReference type="ARBA" id="ARBA00023136"/>
    </source>
</evidence>
<dbReference type="AlphaFoldDB" id="A0A9W6L6G8"/>